<organism evidence="4 5">
    <name type="scientific">Leptolinea tardivitalis</name>
    <dbReference type="NCBI Taxonomy" id="229920"/>
    <lineage>
        <taxon>Bacteria</taxon>
        <taxon>Bacillati</taxon>
        <taxon>Chloroflexota</taxon>
        <taxon>Anaerolineae</taxon>
        <taxon>Anaerolineales</taxon>
        <taxon>Anaerolineaceae</taxon>
        <taxon>Leptolinea</taxon>
    </lineage>
</organism>
<dbReference type="RefSeq" id="WP_062421044.1">
    <property type="nucleotide sequence ID" value="NZ_BBYA01000008.1"/>
</dbReference>
<keyword evidence="2" id="KW-1133">Transmembrane helix</keyword>
<dbReference type="PANTHER" id="PTHR23222:SF0">
    <property type="entry name" value="PROHIBITIN 1"/>
    <property type="match status" value="1"/>
</dbReference>
<dbReference type="EMBL" id="LGCK01000007">
    <property type="protein sequence ID" value="KPL72843.1"/>
    <property type="molecule type" value="Genomic_DNA"/>
</dbReference>
<feature type="domain" description="Band 7" evidence="3">
    <location>
        <begin position="57"/>
        <end position="235"/>
    </location>
</feature>
<dbReference type="InterPro" id="IPR001107">
    <property type="entry name" value="Band_7"/>
</dbReference>
<dbReference type="PANTHER" id="PTHR23222">
    <property type="entry name" value="PROHIBITIN"/>
    <property type="match status" value="1"/>
</dbReference>
<dbReference type="GO" id="GO:0016020">
    <property type="term" value="C:membrane"/>
    <property type="evidence" value="ECO:0007669"/>
    <property type="project" value="InterPro"/>
</dbReference>
<dbReference type="Proteomes" id="UP000050430">
    <property type="component" value="Unassembled WGS sequence"/>
</dbReference>
<dbReference type="CDD" id="cd03401">
    <property type="entry name" value="SPFH_prohibitin"/>
    <property type="match status" value="1"/>
</dbReference>
<sequence>MDISSLVSIISVLGWFLAIALFAFFIFRASRGKPVPHSGLYVTLAILIAIVFSSISAGLVFIEPDQRGVVISAISAKGYREEALTPGLHWIIPFAETVVQYPISRQTYTMSIATSEGKVQGDDSITARTSDGQEIYVDASVIYAIDPNQVVKVHILWKNRYGDDLVRAQARGVIRDVVSQYRVEEVVTTKRFEMAEKLRQTMASKLTDNGLVLVDFILRNITFSPEYAASVEQKQIAEQTAQQAKFVVEQKRQEAEQARQTAQGSADASVIRAKGEAEARVIEAQAEAQSLELIAKALQSNPNLLTYQYITKLSPTVQTMLLPSSSPFVFQLPNINNQGTTTTP</sequence>
<evidence type="ECO:0000259" key="3">
    <source>
        <dbReference type="SMART" id="SM00244"/>
    </source>
</evidence>
<dbReference type="InterPro" id="IPR036013">
    <property type="entry name" value="Band_7/SPFH_dom_sf"/>
</dbReference>
<reference evidence="4 5" key="1">
    <citation type="submission" date="2015-07" db="EMBL/GenBank/DDBJ databases">
        <title>Genome sequence of Leptolinea tardivitalis DSM 16556.</title>
        <authorList>
            <person name="Hemp J."/>
            <person name="Ward L.M."/>
            <person name="Pace L.A."/>
            <person name="Fischer W.W."/>
        </authorList>
    </citation>
    <scope>NUCLEOTIDE SEQUENCE [LARGE SCALE GENOMIC DNA]</scope>
    <source>
        <strain evidence="4 5">YMTK-2</strain>
    </source>
</reference>
<keyword evidence="5" id="KW-1185">Reference proteome</keyword>
<dbReference type="SUPFAM" id="SSF117892">
    <property type="entry name" value="Band 7/SPFH domain"/>
    <property type="match status" value="1"/>
</dbReference>
<accession>A0A0P6XLV9</accession>
<name>A0A0P6XLV9_9CHLR</name>
<evidence type="ECO:0000313" key="5">
    <source>
        <dbReference type="Proteomes" id="UP000050430"/>
    </source>
</evidence>
<protein>
    <recommendedName>
        <fullName evidence="3">Band 7 domain-containing protein</fullName>
    </recommendedName>
</protein>
<dbReference type="PRINTS" id="PR00679">
    <property type="entry name" value="PROHIBITIN"/>
</dbReference>
<dbReference type="OrthoDB" id="146318at2"/>
<evidence type="ECO:0000256" key="2">
    <source>
        <dbReference type="SAM" id="Phobius"/>
    </source>
</evidence>
<comment type="caution">
    <text evidence="4">The sequence shown here is derived from an EMBL/GenBank/DDBJ whole genome shotgun (WGS) entry which is preliminary data.</text>
</comment>
<keyword evidence="1" id="KW-0175">Coiled coil</keyword>
<feature type="transmembrane region" description="Helical" evidence="2">
    <location>
        <begin position="39"/>
        <end position="62"/>
    </location>
</feature>
<dbReference type="InterPro" id="IPR000163">
    <property type="entry name" value="Prohibitin"/>
</dbReference>
<dbReference type="STRING" id="229920.ADM99_07235"/>
<feature type="coiled-coil region" evidence="1">
    <location>
        <begin position="241"/>
        <end position="301"/>
    </location>
</feature>
<dbReference type="Gene3D" id="3.30.479.30">
    <property type="entry name" value="Band 7 domain"/>
    <property type="match status" value="1"/>
</dbReference>
<gene>
    <name evidence="4" type="ORF">ADM99_07235</name>
</gene>
<dbReference type="Pfam" id="PF01145">
    <property type="entry name" value="Band_7"/>
    <property type="match status" value="1"/>
</dbReference>
<evidence type="ECO:0000256" key="1">
    <source>
        <dbReference type="SAM" id="Coils"/>
    </source>
</evidence>
<feature type="transmembrane region" description="Helical" evidence="2">
    <location>
        <begin position="6"/>
        <end position="27"/>
    </location>
</feature>
<proteinExistence type="predicted"/>
<dbReference type="AlphaFoldDB" id="A0A0P6XLV9"/>
<keyword evidence="2" id="KW-0812">Transmembrane</keyword>
<keyword evidence="2" id="KW-0472">Membrane</keyword>
<dbReference type="SMART" id="SM00244">
    <property type="entry name" value="PHB"/>
    <property type="match status" value="1"/>
</dbReference>
<evidence type="ECO:0000313" key="4">
    <source>
        <dbReference type="EMBL" id="KPL72843.1"/>
    </source>
</evidence>